<feature type="region of interest" description="Disordered" evidence="1">
    <location>
        <begin position="100"/>
        <end position="124"/>
    </location>
</feature>
<accession>A0A0D2MMR7</accession>
<organism evidence="2 3">
    <name type="scientific">Hypholoma sublateritium (strain FD-334 SS-4)</name>
    <dbReference type="NCBI Taxonomy" id="945553"/>
    <lineage>
        <taxon>Eukaryota</taxon>
        <taxon>Fungi</taxon>
        <taxon>Dikarya</taxon>
        <taxon>Basidiomycota</taxon>
        <taxon>Agaricomycotina</taxon>
        <taxon>Agaricomycetes</taxon>
        <taxon>Agaricomycetidae</taxon>
        <taxon>Agaricales</taxon>
        <taxon>Agaricineae</taxon>
        <taxon>Strophariaceae</taxon>
        <taxon>Hypholoma</taxon>
    </lineage>
</organism>
<feature type="compositionally biased region" description="Polar residues" evidence="1">
    <location>
        <begin position="190"/>
        <end position="211"/>
    </location>
</feature>
<dbReference type="OrthoDB" id="2107166at2759"/>
<dbReference type="OMA" id="HEEDSCR"/>
<gene>
    <name evidence="2" type="ORF">HYPSUDRAFT_64809</name>
</gene>
<evidence type="ECO:0000313" key="2">
    <source>
        <dbReference type="EMBL" id="KJA25223.1"/>
    </source>
</evidence>
<reference evidence="3" key="1">
    <citation type="submission" date="2014-04" db="EMBL/GenBank/DDBJ databases">
        <title>Evolutionary Origins and Diversification of the Mycorrhizal Mutualists.</title>
        <authorList>
            <consortium name="DOE Joint Genome Institute"/>
            <consortium name="Mycorrhizal Genomics Consortium"/>
            <person name="Kohler A."/>
            <person name="Kuo A."/>
            <person name="Nagy L.G."/>
            <person name="Floudas D."/>
            <person name="Copeland A."/>
            <person name="Barry K.W."/>
            <person name="Cichocki N."/>
            <person name="Veneault-Fourrey C."/>
            <person name="LaButti K."/>
            <person name="Lindquist E.A."/>
            <person name="Lipzen A."/>
            <person name="Lundell T."/>
            <person name="Morin E."/>
            <person name="Murat C."/>
            <person name="Riley R."/>
            <person name="Ohm R."/>
            <person name="Sun H."/>
            <person name="Tunlid A."/>
            <person name="Henrissat B."/>
            <person name="Grigoriev I.V."/>
            <person name="Hibbett D.S."/>
            <person name="Martin F."/>
        </authorList>
    </citation>
    <scope>NUCLEOTIDE SEQUENCE [LARGE SCALE GENOMIC DNA]</scope>
    <source>
        <strain evidence="3">FD-334 SS-4</strain>
    </source>
</reference>
<evidence type="ECO:0008006" key="4">
    <source>
        <dbReference type="Google" id="ProtNLM"/>
    </source>
</evidence>
<dbReference type="EMBL" id="KN817532">
    <property type="protein sequence ID" value="KJA25223.1"/>
    <property type="molecule type" value="Genomic_DNA"/>
</dbReference>
<evidence type="ECO:0000256" key="1">
    <source>
        <dbReference type="SAM" id="MobiDB-lite"/>
    </source>
</evidence>
<protein>
    <recommendedName>
        <fullName evidence="4">Carbohydrate-binding module family 50 protein</fullName>
    </recommendedName>
</protein>
<sequence length="218" mass="24448">MTSRWTQHEEDSCRLPEGFRRIGYDADTRRYLFKDKHGALYQGEPGAEYGTMKPFPKTTSAFERSRPSAFSSSDDEDSPISPPAETIPKTFEDILPPELITTSTLSGYSRPSEAPPGKATRDKFKESVRRTALPKMHNVVTNLRRSVTSMRKPRVPVIAHSSQHRGSYDDEDTRRLVRPNSAAYMALDRSSSVAMSDTSGMPDSASAISVDTTRHYRQ</sequence>
<keyword evidence="3" id="KW-1185">Reference proteome</keyword>
<feature type="compositionally biased region" description="Polar residues" evidence="1">
    <location>
        <begin position="100"/>
        <end position="109"/>
    </location>
</feature>
<feature type="region of interest" description="Disordered" evidence="1">
    <location>
        <begin position="190"/>
        <end position="218"/>
    </location>
</feature>
<feature type="region of interest" description="Disordered" evidence="1">
    <location>
        <begin position="41"/>
        <end position="88"/>
    </location>
</feature>
<proteinExistence type="predicted"/>
<dbReference type="Proteomes" id="UP000054270">
    <property type="component" value="Unassembled WGS sequence"/>
</dbReference>
<dbReference type="AlphaFoldDB" id="A0A0D2MMR7"/>
<name>A0A0D2MMR7_HYPSF</name>
<evidence type="ECO:0000313" key="3">
    <source>
        <dbReference type="Proteomes" id="UP000054270"/>
    </source>
</evidence>